<feature type="region of interest" description="Disordered" evidence="1">
    <location>
        <begin position="82"/>
        <end position="128"/>
    </location>
</feature>
<evidence type="ECO:0000259" key="2">
    <source>
        <dbReference type="Pfam" id="PF03869"/>
    </source>
</evidence>
<dbReference type="InterPro" id="IPR005569">
    <property type="entry name" value="Arc_DNA-bd_dom"/>
</dbReference>
<name>A0ABV7I442_9HYPH</name>
<organism evidence="3 4">
    <name type="scientific">Ciceribacter thiooxidans</name>
    <dbReference type="NCBI Taxonomy" id="1969821"/>
    <lineage>
        <taxon>Bacteria</taxon>
        <taxon>Pseudomonadati</taxon>
        <taxon>Pseudomonadota</taxon>
        <taxon>Alphaproteobacteria</taxon>
        <taxon>Hyphomicrobiales</taxon>
        <taxon>Rhizobiaceae</taxon>
        <taxon>Ciceribacter</taxon>
    </lineage>
</organism>
<dbReference type="SUPFAM" id="SSF47598">
    <property type="entry name" value="Ribbon-helix-helix"/>
    <property type="match status" value="1"/>
</dbReference>
<feature type="compositionally biased region" description="Basic and acidic residues" evidence="1">
    <location>
        <begin position="89"/>
        <end position="109"/>
    </location>
</feature>
<dbReference type="InterPro" id="IPR010985">
    <property type="entry name" value="Ribbon_hlx_hlx"/>
</dbReference>
<reference evidence="4" key="1">
    <citation type="journal article" date="2019" name="Int. J. Syst. Evol. Microbiol.">
        <title>The Global Catalogue of Microorganisms (GCM) 10K type strain sequencing project: providing services to taxonomists for standard genome sequencing and annotation.</title>
        <authorList>
            <consortium name="The Broad Institute Genomics Platform"/>
            <consortium name="The Broad Institute Genome Sequencing Center for Infectious Disease"/>
            <person name="Wu L."/>
            <person name="Ma J."/>
        </authorList>
    </citation>
    <scope>NUCLEOTIDE SEQUENCE [LARGE SCALE GENOMIC DNA]</scope>
    <source>
        <strain evidence="4">KCTC 52231</strain>
    </source>
</reference>
<protein>
    <submittedName>
        <fullName evidence="3">Arc family DNA-binding protein</fullName>
    </submittedName>
</protein>
<feature type="domain" description="Arc-like DNA binding" evidence="2">
    <location>
        <begin position="66"/>
        <end position="105"/>
    </location>
</feature>
<gene>
    <name evidence="3" type="ORF">ACFOHV_19140</name>
</gene>
<dbReference type="InterPro" id="IPR013321">
    <property type="entry name" value="Arc_rbn_hlx_hlx"/>
</dbReference>
<feature type="compositionally biased region" description="Polar residues" evidence="1">
    <location>
        <begin position="116"/>
        <end position="128"/>
    </location>
</feature>
<dbReference type="RefSeq" id="WP_182304400.1">
    <property type="nucleotide sequence ID" value="NZ_CP059896.1"/>
</dbReference>
<dbReference type="EMBL" id="JBHRTG010000019">
    <property type="protein sequence ID" value="MFC3165402.1"/>
    <property type="molecule type" value="Genomic_DNA"/>
</dbReference>
<evidence type="ECO:0000256" key="1">
    <source>
        <dbReference type="SAM" id="MobiDB-lite"/>
    </source>
</evidence>
<keyword evidence="4" id="KW-1185">Reference proteome</keyword>
<evidence type="ECO:0000313" key="3">
    <source>
        <dbReference type="EMBL" id="MFC3165402.1"/>
    </source>
</evidence>
<dbReference type="Gene3D" id="1.10.1220.10">
    <property type="entry name" value="Met repressor-like"/>
    <property type="match status" value="1"/>
</dbReference>
<dbReference type="GO" id="GO:0003677">
    <property type="term" value="F:DNA binding"/>
    <property type="evidence" value="ECO:0007669"/>
    <property type="project" value="UniProtKB-KW"/>
</dbReference>
<comment type="caution">
    <text evidence="3">The sequence shown here is derived from an EMBL/GenBank/DDBJ whole genome shotgun (WGS) entry which is preliminary data.</text>
</comment>
<evidence type="ECO:0000313" key="4">
    <source>
        <dbReference type="Proteomes" id="UP001595647"/>
    </source>
</evidence>
<dbReference type="Pfam" id="PF03869">
    <property type="entry name" value="Arc"/>
    <property type="match status" value="1"/>
</dbReference>
<accession>A0ABV7I442</accession>
<sequence length="128" mass="14405">MKPKKPKARAPKLMLQFDDVDLRGILKWRDRIGLKTTEGAIKLAVKAGMSALAYEPRQGDPEETSAFVLRLSRSQWSRLLEASRSNGRSMREEALHRLEKSFDKPKNEKGGAPASETRSALSKSQPER</sequence>
<dbReference type="Proteomes" id="UP001595647">
    <property type="component" value="Unassembled WGS sequence"/>
</dbReference>
<keyword evidence="3" id="KW-0238">DNA-binding</keyword>
<proteinExistence type="predicted"/>